<feature type="chain" id="PRO_5029013262" description="DUF5777 domain-containing protein" evidence="1">
    <location>
        <begin position="21"/>
        <end position="305"/>
    </location>
</feature>
<feature type="signal peptide" evidence="1">
    <location>
        <begin position="1"/>
        <end position="20"/>
    </location>
</feature>
<reference evidence="3 4" key="1">
    <citation type="submission" date="2020-05" db="EMBL/GenBank/DDBJ databases">
        <title>Mucilaginibacter mali sp. nov.</title>
        <authorList>
            <person name="Kim H.S."/>
            <person name="Lee K.C."/>
            <person name="Suh M.K."/>
            <person name="Kim J.-S."/>
            <person name="Han K.-I."/>
            <person name="Eom M.K."/>
            <person name="Shin Y.K."/>
            <person name="Lee J.-S."/>
        </authorList>
    </citation>
    <scope>NUCLEOTIDE SEQUENCE [LARGE SCALE GENOMIC DNA]</scope>
    <source>
        <strain evidence="3 4">G2-14</strain>
    </source>
</reference>
<gene>
    <name evidence="3" type="ORF">HQ865_09250</name>
</gene>
<feature type="domain" description="DUF5777" evidence="2">
    <location>
        <begin position="45"/>
        <end position="293"/>
    </location>
</feature>
<name>A0A7D4TNJ3_9SPHI</name>
<evidence type="ECO:0000313" key="4">
    <source>
        <dbReference type="Proteomes" id="UP000505355"/>
    </source>
</evidence>
<dbReference type="RefSeq" id="WP_173414624.1">
    <property type="nucleotide sequence ID" value="NZ_CP054139.1"/>
</dbReference>
<dbReference type="EMBL" id="CP054139">
    <property type="protein sequence ID" value="QKJ29934.1"/>
    <property type="molecule type" value="Genomic_DNA"/>
</dbReference>
<keyword evidence="1" id="KW-0732">Signal</keyword>
<evidence type="ECO:0000313" key="3">
    <source>
        <dbReference type="EMBL" id="QKJ29934.1"/>
    </source>
</evidence>
<dbReference type="Proteomes" id="UP000505355">
    <property type="component" value="Chromosome"/>
</dbReference>
<dbReference type="KEGG" id="mmab:HQ865_09250"/>
<organism evidence="3 4">
    <name type="scientific">Mucilaginibacter mali</name>
    <dbReference type="NCBI Taxonomy" id="2740462"/>
    <lineage>
        <taxon>Bacteria</taxon>
        <taxon>Pseudomonadati</taxon>
        <taxon>Bacteroidota</taxon>
        <taxon>Sphingobacteriia</taxon>
        <taxon>Sphingobacteriales</taxon>
        <taxon>Sphingobacteriaceae</taxon>
        <taxon>Mucilaginibacter</taxon>
    </lineage>
</organism>
<evidence type="ECO:0000259" key="2">
    <source>
        <dbReference type="Pfam" id="PF19089"/>
    </source>
</evidence>
<sequence length="305" mass="33172">MKKTTIIALAGLMLSATVMAQKTNPADSLMNAMNKDTGSERVTIFKSSRMVLLQSTEMIKKNNLNFLVIHRFGDFAGKSGGGQTYFGLDAVNDVYLGLEYGISDNFNIDIGRSTIGGLADLELKYAVLHQTTNGGSPIAITLIGEGGVRPYRTFNSFSDRLSYFGQAIFARKFGPAFSMQLAPAYVRNNTPMPAVTGAPSSFFALAGTARFKISNRAGLIIDYAKNFSDFAKNNSDWSDPLGVGFEIETGGHVFTMNVTNARAVNEINYLSAGQGMAFGRGQYRLGFTISRMFDFNGGHKKKDKE</sequence>
<evidence type="ECO:0000256" key="1">
    <source>
        <dbReference type="SAM" id="SignalP"/>
    </source>
</evidence>
<accession>A0A7D4TNJ3</accession>
<protein>
    <recommendedName>
        <fullName evidence="2">DUF5777 domain-containing protein</fullName>
    </recommendedName>
</protein>
<keyword evidence="4" id="KW-1185">Reference proteome</keyword>
<dbReference type="AlphaFoldDB" id="A0A7D4TNJ3"/>
<dbReference type="Pfam" id="PF19089">
    <property type="entry name" value="DUF5777"/>
    <property type="match status" value="1"/>
</dbReference>
<proteinExistence type="predicted"/>
<dbReference type="InterPro" id="IPR045916">
    <property type="entry name" value="DUF5777"/>
</dbReference>